<dbReference type="EMBL" id="JAVDPF010000001">
    <property type="protein sequence ID" value="KAL1886192.1"/>
    <property type="molecule type" value="Genomic_DNA"/>
</dbReference>
<comment type="caution">
    <text evidence="1">The sequence shown here is derived from an EMBL/GenBank/DDBJ whole genome shotgun (WGS) entry which is preliminary data.</text>
</comment>
<evidence type="ECO:0000313" key="1">
    <source>
        <dbReference type="EMBL" id="KAL1886192.1"/>
    </source>
</evidence>
<dbReference type="Proteomes" id="UP001583193">
    <property type="component" value="Unassembled WGS sequence"/>
</dbReference>
<proteinExistence type="predicted"/>
<dbReference type="Pfam" id="PF12658">
    <property type="entry name" value="Ten1"/>
    <property type="match status" value="1"/>
</dbReference>
<reference evidence="1 2" key="1">
    <citation type="journal article" date="2024" name="IMA Fungus">
        <title>IMA Genome - F19 : A genome assembly and annotation guide to empower mycologists, including annotated draft genome sequences of Ceratocystis pirilliformis, Diaporthe australafricana, Fusarium ophioides, Paecilomyces lecythidis, and Sporothrix stenoceras.</title>
        <authorList>
            <person name="Aylward J."/>
            <person name="Wilson A.M."/>
            <person name="Visagie C.M."/>
            <person name="Spraker J."/>
            <person name="Barnes I."/>
            <person name="Buitendag C."/>
            <person name="Ceriani C."/>
            <person name="Del Mar Angel L."/>
            <person name="du Plessis D."/>
            <person name="Fuchs T."/>
            <person name="Gasser K."/>
            <person name="Kramer D."/>
            <person name="Li W."/>
            <person name="Munsamy K."/>
            <person name="Piso A."/>
            <person name="Price J.L."/>
            <person name="Sonnekus B."/>
            <person name="Thomas C."/>
            <person name="van der Nest A."/>
            <person name="van Dijk A."/>
            <person name="van Heerden A."/>
            <person name="van Vuuren N."/>
            <person name="Yilmaz N."/>
            <person name="Duong T.A."/>
            <person name="van der Merwe N.A."/>
            <person name="Wingfield M.J."/>
            <person name="Wingfield B.D."/>
        </authorList>
    </citation>
    <scope>NUCLEOTIDE SEQUENCE [LARGE SCALE GENOMIC DNA]</scope>
    <source>
        <strain evidence="1 2">CMW 18167</strain>
    </source>
</reference>
<protein>
    <recommendedName>
        <fullName evidence="3">CST complex subunit Ten1</fullName>
    </recommendedName>
</protein>
<name>A0ABR3YEF9_9EURO</name>
<dbReference type="Gene3D" id="2.40.50.140">
    <property type="entry name" value="Nucleic acid-binding proteins"/>
    <property type="match status" value="1"/>
</dbReference>
<keyword evidence="2" id="KW-1185">Reference proteome</keyword>
<gene>
    <name evidence="1" type="ORF">Plec18167_000121</name>
</gene>
<dbReference type="InterPro" id="IPR024222">
    <property type="entry name" value="Ten1_fungal"/>
</dbReference>
<evidence type="ECO:0008006" key="3">
    <source>
        <dbReference type="Google" id="ProtNLM"/>
    </source>
</evidence>
<evidence type="ECO:0000313" key="2">
    <source>
        <dbReference type="Proteomes" id="UP001583193"/>
    </source>
</evidence>
<sequence length="145" mass="16321">MNGPVPTTKVFLSEIASLPLHSKVRFLGCVRKYDISAGHLILEHNYPRVRGQNEPPAVRVDINVLFESLKADDLRIGTWLNVLGYVRESPQGQMQMIAPISSLSSVFIEAVMIFPAGAVRIGEYERILQDVHEIDQRVKRPVDKD</sequence>
<organism evidence="1 2">
    <name type="scientific">Paecilomyces lecythidis</name>
    <dbReference type="NCBI Taxonomy" id="3004212"/>
    <lineage>
        <taxon>Eukaryota</taxon>
        <taxon>Fungi</taxon>
        <taxon>Dikarya</taxon>
        <taxon>Ascomycota</taxon>
        <taxon>Pezizomycotina</taxon>
        <taxon>Eurotiomycetes</taxon>
        <taxon>Eurotiomycetidae</taxon>
        <taxon>Eurotiales</taxon>
        <taxon>Thermoascaceae</taxon>
        <taxon>Paecilomyces</taxon>
    </lineage>
</organism>
<accession>A0ABR3YEF9</accession>
<dbReference type="InterPro" id="IPR012340">
    <property type="entry name" value="NA-bd_OB-fold"/>
</dbReference>